<dbReference type="PhylomeDB" id="A7T966"/>
<feature type="non-terminal residue" evidence="4">
    <location>
        <position position="1"/>
    </location>
</feature>
<dbReference type="eggNOG" id="KOG0192">
    <property type="taxonomic scope" value="Eukaryota"/>
</dbReference>
<feature type="region of interest" description="Disordered" evidence="2">
    <location>
        <begin position="288"/>
        <end position="311"/>
    </location>
</feature>
<proteinExistence type="predicted"/>
<feature type="compositionally biased region" description="Basic and acidic residues" evidence="2">
    <location>
        <begin position="297"/>
        <end position="311"/>
    </location>
</feature>
<name>A7T966_NEMVE</name>
<evidence type="ECO:0000313" key="4">
    <source>
        <dbReference type="EMBL" id="EDO27465.1"/>
    </source>
</evidence>
<accession>A7T966</accession>
<dbReference type="Pfam" id="PF16095">
    <property type="entry name" value="COR-A"/>
    <property type="match status" value="1"/>
</dbReference>
<dbReference type="InterPro" id="IPR032171">
    <property type="entry name" value="COR-A"/>
</dbReference>
<sequence>NAVQKELKKQNHRLRDYDELQQATKFLHDNGVLLHYDDPLLRDLYFLDPQWLCDMLAHVVTIREVNPHINNGVMKLSDLSHIFRSENFPANLIKQYINLLSKFEVALPWSSEYLLVPSLLPDRQPISNQPIAPGGNPVVTRAMNMTAYTKTRVLRRQYIMSYIPSGFWPRLITRVIADEEVRDVVRCCCQLVMEGEAEESDKEKLAFVAQPDWSCWKTGIELSCFGVKLLRICDLQGLPFYGAPEDAVHPVHYRQEIHDTTCFSTVEVIAPSVSILMEKFVQKRRVSKRRGGKQFTRQHDDGKRVNGLVKE</sequence>
<evidence type="ECO:0000313" key="5">
    <source>
        <dbReference type="Proteomes" id="UP000001593"/>
    </source>
</evidence>
<organism evidence="4 5">
    <name type="scientific">Nematostella vectensis</name>
    <name type="common">Starlet sea anemone</name>
    <dbReference type="NCBI Taxonomy" id="45351"/>
    <lineage>
        <taxon>Eukaryota</taxon>
        <taxon>Metazoa</taxon>
        <taxon>Cnidaria</taxon>
        <taxon>Anthozoa</taxon>
        <taxon>Hexacorallia</taxon>
        <taxon>Actiniaria</taxon>
        <taxon>Edwardsiidae</taxon>
        <taxon>Nematostella</taxon>
    </lineage>
</organism>
<dbReference type="KEGG" id="nve:5497768"/>
<gene>
    <name evidence="4" type="ORF">NEMVEDRAFT_v1g224061</name>
</gene>
<evidence type="ECO:0000259" key="3">
    <source>
        <dbReference type="Pfam" id="PF16095"/>
    </source>
</evidence>
<keyword evidence="5" id="KW-1185">Reference proteome</keyword>
<evidence type="ECO:0000256" key="2">
    <source>
        <dbReference type="SAM" id="MobiDB-lite"/>
    </source>
</evidence>
<dbReference type="STRING" id="45351.A7T966"/>
<reference evidence="4 5" key="1">
    <citation type="journal article" date="2007" name="Science">
        <title>Sea anemone genome reveals ancestral eumetazoan gene repertoire and genomic organization.</title>
        <authorList>
            <person name="Putnam N.H."/>
            <person name="Srivastava M."/>
            <person name="Hellsten U."/>
            <person name="Dirks B."/>
            <person name="Chapman J."/>
            <person name="Salamov A."/>
            <person name="Terry A."/>
            <person name="Shapiro H."/>
            <person name="Lindquist E."/>
            <person name="Kapitonov V.V."/>
            <person name="Jurka J."/>
            <person name="Genikhovich G."/>
            <person name="Grigoriev I.V."/>
            <person name="Lucas S.M."/>
            <person name="Steele R.E."/>
            <person name="Finnerty J.R."/>
            <person name="Technau U."/>
            <person name="Martindale M.Q."/>
            <person name="Rokhsar D.S."/>
        </authorList>
    </citation>
    <scope>NUCLEOTIDE SEQUENCE [LARGE SCALE GENOMIC DNA]</scope>
    <source>
        <strain evidence="5">CH2 X CH6</strain>
    </source>
</reference>
<dbReference type="HOGENOM" id="CLU_895956_0_0_1"/>
<keyword evidence="1" id="KW-0677">Repeat</keyword>
<dbReference type="Proteomes" id="UP000001593">
    <property type="component" value="Unassembled WGS sequence"/>
</dbReference>
<evidence type="ECO:0000256" key="1">
    <source>
        <dbReference type="ARBA" id="ARBA00022737"/>
    </source>
</evidence>
<dbReference type="AlphaFoldDB" id="A7T966"/>
<dbReference type="EMBL" id="DS473140">
    <property type="protein sequence ID" value="EDO27465.1"/>
    <property type="molecule type" value="Genomic_DNA"/>
</dbReference>
<protein>
    <recommendedName>
        <fullName evidence="3">COR domain-containing protein</fullName>
    </recommendedName>
</protein>
<feature type="domain" description="COR" evidence="3">
    <location>
        <begin position="10"/>
        <end position="120"/>
    </location>
</feature>
<dbReference type="InParanoid" id="A7T966"/>